<reference evidence="2 3" key="1">
    <citation type="journal article" date="2019" name="Commun. Biol.">
        <title>The bagworm genome reveals a unique fibroin gene that provides high tensile strength.</title>
        <authorList>
            <person name="Kono N."/>
            <person name="Nakamura H."/>
            <person name="Ohtoshi R."/>
            <person name="Tomita M."/>
            <person name="Numata K."/>
            <person name="Arakawa K."/>
        </authorList>
    </citation>
    <scope>NUCLEOTIDE SEQUENCE [LARGE SCALE GENOMIC DNA]</scope>
</reference>
<comment type="caution">
    <text evidence="2">The sequence shown here is derived from an EMBL/GenBank/DDBJ whole genome shotgun (WGS) entry which is preliminary data.</text>
</comment>
<organism evidence="2 3">
    <name type="scientific">Eumeta variegata</name>
    <name type="common">Bagworm moth</name>
    <name type="synonym">Eumeta japonica</name>
    <dbReference type="NCBI Taxonomy" id="151549"/>
    <lineage>
        <taxon>Eukaryota</taxon>
        <taxon>Metazoa</taxon>
        <taxon>Ecdysozoa</taxon>
        <taxon>Arthropoda</taxon>
        <taxon>Hexapoda</taxon>
        <taxon>Insecta</taxon>
        <taxon>Pterygota</taxon>
        <taxon>Neoptera</taxon>
        <taxon>Endopterygota</taxon>
        <taxon>Lepidoptera</taxon>
        <taxon>Glossata</taxon>
        <taxon>Ditrysia</taxon>
        <taxon>Tineoidea</taxon>
        <taxon>Psychidae</taxon>
        <taxon>Oiketicinae</taxon>
        <taxon>Eumeta</taxon>
    </lineage>
</organism>
<sequence>MRSVRNIRGVPLKDKCRNSDVRERCGLKEDVVTKVKKYEYKKNIPTCIAPSEHSHSQQIKSRRRNGEVGRRSIITFPLTTSAAHMPRGSRGPGQRRASGDLLDST</sequence>
<gene>
    <name evidence="2" type="ORF">EVAR_48328_1</name>
</gene>
<evidence type="ECO:0000313" key="2">
    <source>
        <dbReference type="EMBL" id="GBP77195.1"/>
    </source>
</evidence>
<name>A0A4C1YS82_EUMVA</name>
<accession>A0A4C1YS82</accession>
<feature type="region of interest" description="Disordered" evidence="1">
    <location>
        <begin position="51"/>
        <end position="105"/>
    </location>
</feature>
<evidence type="ECO:0000313" key="3">
    <source>
        <dbReference type="Proteomes" id="UP000299102"/>
    </source>
</evidence>
<dbReference type="AlphaFoldDB" id="A0A4C1YS82"/>
<evidence type="ECO:0000256" key="1">
    <source>
        <dbReference type="SAM" id="MobiDB-lite"/>
    </source>
</evidence>
<dbReference type="EMBL" id="BGZK01001321">
    <property type="protein sequence ID" value="GBP77195.1"/>
    <property type="molecule type" value="Genomic_DNA"/>
</dbReference>
<keyword evidence="3" id="KW-1185">Reference proteome</keyword>
<dbReference type="Proteomes" id="UP000299102">
    <property type="component" value="Unassembled WGS sequence"/>
</dbReference>
<proteinExistence type="predicted"/>
<protein>
    <submittedName>
        <fullName evidence="2">Uncharacterized protein</fullName>
    </submittedName>
</protein>